<dbReference type="HOGENOM" id="CLU_1064616_0_0_0"/>
<proteinExistence type="predicted"/>
<evidence type="ECO:0000256" key="1">
    <source>
        <dbReference type="SAM" id="Phobius"/>
    </source>
</evidence>
<sequence>MTSPPPDGRRFDDDEVSLILRRAGELQEARQSDAGGMSLADLESVAREAGLDPALVRQAAAELSPRDAAAAALPGPGGGFLGAPTLLRYERVVDGEVPPAEYDVLVDEIRRSMNDVGTFSMLGRTLAWGSTPAMQRGQAGSRQVSVTVVARGGRTAIRVEERVTSLAGGLFGGIMGGVGGGGSGIAVGTGLAVLHSALAAAGLWGLLIAGSYGLARTIFTRIVRRRAGQLSSLADRLAGYVEGTRAGAQEGTRG</sequence>
<reference evidence="2 3" key="1">
    <citation type="journal article" date="2014" name="Genome Announc.">
        <title>Genome Sequence and Methylome of Soil Bacterium Gemmatirosa kalamazoonensis KBS708T, a Member of the Rarely Cultivated Gemmatimonadetes Phylum.</title>
        <authorList>
            <person name="Debruyn J.M."/>
            <person name="Radosevich M."/>
            <person name="Wommack K.E."/>
            <person name="Polson S.W."/>
            <person name="Hauser L.J."/>
            <person name="Fawaz M.N."/>
            <person name="Korlach J."/>
            <person name="Tsai Y.C."/>
        </authorList>
    </citation>
    <scope>NUCLEOTIDE SEQUENCE [LARGE SCALE GENOMIC DNA]</scope>
    <source>
        <strain evidence="2 3">KBS708</strain>
    </source>
</reference>
<feature type="transmembrane region" description="Helical" evidence="1">
    <location>
        <begin position="193"/>
        <end position="215"/>
    </location>
</feature>
<dbReference type="EMBL" id="CP007128">
    <property type="protein sequence ID" value="AHG91589.1"/>
    <property type="molecule type" value="Genomic_DNA"/>
</dbReference>
<evidence type="ECO:0000313" key="2">
    <source>
        <dbReference type="EMBL" id="AHG91589.1"/>
    </source>
</evidence>
<name>W0RKH0_9BACT</name>
<keyword evidence="1" id="KW-0472">Membrane</keyword>
<keyword evidence="1" id="KW-0812">Transmembrane</keyword>
<dbReference type="eggNOG" id="COG0515">
    <property type="taxonomic scope" value="Bacteria"/>
</dbReference>
<evidence type="ECO:0000313" key="3">
    <source>
        <dbReference type="Proteomes" id="UP000019151"/>
    </source>
</evidence>
<dbReference type="InParanoid" id="W0RKH0"/>
<dbReference type="RefSeq" id="WP_025413035.1">
    <property type="nucleotide sequence ID" value="NZ_CP007128.1"/>
</dbReference>
<dbReference type="AlphaFoldDB" id="W0RKH0"/>
<dbReference type="STRING" id="861299.J421_4052"/>
<organism evidence="2 3">
    <name type="scientific">Gemmatirosa kalamazoonensis</name>
    <dbReference type="NCBI Taxonomy" id="861299"/>
    <lineage>
        <taxon>Bacteria</taxon>
        <taxon>Pseudomonadati</taxon>
        <taxon>Gemmatimonadota</taxon>
        <taxon>Gemmatimonadia</taxon>
        <taxon>Gemmatimonadales</taxon>
        <taxon>Gemmatimonadaceae</taxon>
        <taxon>Gemmatirosa</taxon>
    </lineage>
</organism>
<accession>W0RKH0</accession>
<gene>
    <name evidence="2" type="ORF">J421_4052</name>
</gene>
<feature type="transmembrane region" description="Helical" evidence="1">
    <location>
        <begin position="163"/>
        <end position="187"/>
    </location>
</feature>
<protein>
    <submittedName>
        <fullName evidence="2">Uncharacterized protein</fullName>
    </submittedName>
</protein>
<keyword evidence="1" id="KW-1133">Transmembrane helix</keyword>
<dbReference type="KEGG" id="gba:J421_4052"/>
<dbReference type="Proteomes" id="UP000019151">
    <property type="component" value="Chromosome"/>
</dbReference>
<dbReference type="PATRIC" id="fig|861299.3.peg.4109"/>
<keyword evidence="3" id="KW-1185">Reference proteome</keyword>